<name>A0A554LI98_9BACT</name>
<evidence type="ECO:0000313" key="4">
    <source>
        <dbReference type="Proteomes" id="UP000315689"/>
    </source>
</evidence>
<reference evidence="3 4" key="1">
    <citation type="submission" date="2017-07" db="EMBL/GenBank/DDBJ databases">
        <title>Mechanisms for carbon and nitrogen cycling indicate functional differentiation within the Candidate Phyla Radiation.</title>
        <authorList>
            <person name="Danczak R.E."/>
            <person name="Johnston M.D."/>
            <person name="Kenah C."/>
            <person name="Slattery M."/>
            <person name="Wrighton K.C."/>
            <person name="Wilkins M.J."/>
        </authorList>
    </citation>
    <scope>NUCLEOTIDE SEQUENCE [LARGE SCALE GENOMIC DNA]</scope>
    <source>
        <strain evidence="3">Licking1014_7</strain>
    </source>
</reference>
<dbReference type="Proteomes" id="UP000315689">
    <property type="component" value="Unassembled WGS sequence"/>
</dbReference>
<proteinExistence type="predicted"/>
<dbReference type="PROSITE" id="PS50853">
    <property type="entry name" value="FN3"/>
    <property type="match status" value="1"/>
</dbReference>
<sequence>MHSIKAFLIRGIGILTILAVAIIPFAQRKSATQAGSISSVSVVASDTSISTAANYTITFTPATASSNPGNINLGFQAPPDSQFSIGNVALSAGTSAVLTGIGFKDTQYGSISINASSIPAQELTIKLSGIVNPSKAGKYSVWIETRSGFSQLDNGSASFTIGTLGISGTVSLPNGGAGAKYVWVEAQEKGDFSKRFGSSTDANGAYGIGGLTSGKTYIVQVFVNGGPDSNTQGYSSPEPVEKTYSGSVITQNFTLAQATKTVSGTITRANGQAVANARVNGMRMDGPGFANAQANSSGQYTLTMTGGKYEIRPDTFAGPGQEAPDYSFSGPGTQIQFAKDSTTETKTNVNFAVITANSTITGAVNPIPSGGFAGVGIHNRSGFGTGTGINPSTGTFSARVPAGTYEIDMFSDMQSSGDRYAFPSMNPVSVGESETKNLGTINLVKMDKTINATVRDGTSLQGLPNMQIGCFKPKGGGYTGGRTDANGIAPIKVTEGEWGCMANAGMGGPKDGGGGPGAFLQYLKFVQKATAAEPPQEQMYVIMGGPKFVTVSGATSPSITFNAVIADKTITVLVTDSNGAALQEYGFIEAQPAGDTNDDFGKGGGLGSPIDPNMPGMASIKVPAGIYDLRMMTPPGSDYSSGDPARVNVTTGNASANIVLLRNDSTISGTLKDEDGKTVTGIMAFVSATNAKGGFIPGDVSSNNGNYSMRVPSAGGALNLGYFVDPASGYFPQPFTDATVTPVANATITKDIVMKKATATVNFTVKDPSGNPVANAFVEADNRKAVKGLKMDNFFSHGDMTDANGKITLKFPADTFKFQAFLPPQTLRNNKWMPPKTEEVVLVKNSTTNITITFQAADVVLSGKVAKTDGTAVSEAFITAYSKDGESIEIPTDTNGNYTVNVTSGEWHIVAEKDETSTSSAQVTPLLSVDTAIDTSASKTITQNLTVSAGAVLSTPVSSTYDSDNSKMVRLTDGALSGAVVSIPQDALDSDGQGDNVTLSVQSTVEIPRQLLNKPLGNAGVDIIASSSQGQPIISTASSVAITIPVLRQDVENAGLAITDFGTLATMSYYDEENGKWAPLDGSVTAVGYDANGDGDTTDGTDKILVTGQSSHFTTFAVTASTDTIPPSAPTGISATAGAQKITLAWTNPTESDLAGIKIYRSTTSGTVGDLVTTIANTTTTSYQNTGLTANTTYYYVVKSYDGAGNISTNITQVNAKTNAALPATGAASGQSVSMWWLLALAFLPIIQIARTKKV</sequence>
<dbReference type="SUPFAM" id="SSF49265">
    <property type="entry name" value="Fibronectin type III"/>
    <property type="match status" value="1"/>
</dbReference>
<protein>
    <submittedName>
        <fullName evidence="3">Glycoside hydrolase</fullName>
    </submittedName>
</protein>
<dbReference type="InterPro" id="IPR003961">
    <property type="entry name" value="FN3_dom"/>
</dbReference>
<dbReference type="InterPro" id="IPR036116">
    <property type="entry name" value="FN3_sf"/>
</dbReference>
<dbReference type="SUPFAM" id="SSF49464">
    <property type="entry name" value="Carboxypeptidase regulatory domain-like"/>
    <property type="match status" value="2"/>
</dbReference>
<keyword evidence="1" id="KW-0472">Membrane</keyword>
<dbReference type="AlphaFoldDB" id="A0A554LI98"/>
<dbReference type="InterPro" id="IPR013783">
    <property type="entry name" value="Ig-like_fold"/>
</dbReference>
<feature type="domain" description="Fibronectin type-III" evidence="2">
    <location>
        <begin position="1126"/>
        <end position="1221"/>
    </location>
</feature>
<feature type="transmembrane region" description="Helical" evidence="1">
    <location>
        <begin position="7"/>
        <end position="26"/>
    </location>
</feature>
<keyword evidence="1" id="KW-0812">Transmembrane</keyword>
<dbReference type="Pfam" id="PF00041">
    <property type="entry name" value="fn3"/>
    <property type="match status" value="1"/>
</dbReference>
<keyword evidence="1" id="KW-1133">Transmembrane helix</keyword>
<evidence type="ECO:0000256" key="1">
    <source>
        <dbReference type="SAM" id="Phobius"/>
    </source>
</evidence>
<gene>
    <name evidence="3" type="ORF">CEN89_588</name>
</gene>
<dbReference type="SMART" id="SM00060">
    <property type="entry name" value="FN3"/>
    <property type="match status" value="1"/>
</dbReference>
<comment type="caution">
    <text evidence="3">The sequence shown here is derived from an EMBL/GenBank/DDBJ whole genome shotgun (WGS) entry which is preliminary data.</text>
</comment>
<dbReference type="EMBL" id="VMGK01000019">
    <property type="protein sequence ID" value="TSC92582.1"/>
    <property type="molecule type" value="Genomic_DNA"/>
</dbReference>
<dbReference type="InterPro" id="IPR008969">
    <property type="entry name" value="CarboxyPept-like_regulatory"/>
</dbReference>
<keyword evidence="3" id="KW-0378">Hydrolase</keyword>
<dbReference type="GO" id="GO:0016787">
    <property type="term" value="F:hydrolase activity"/>
    <property type="evidence" value="ECO:0007669"/>
    <property type="project" value="UniProtKB-KW"/>
</dbReference>
<organism evidence="3 4">
    <name type="scientific">Candidatus Berkelbacteria bacterium Licking1014_7</name>
    <dbReference type="NCBI Taxonomy" id="2017147"/>
    <lineage>
        <taxon>Bacteria</taxon>
        <taxon>Candidatus Berkelbacteria</taxon>
    </lineage>
</organism>
<evidence type="ECO:0000259" key="2">
    <source>
        <dbReference type="PROSITE" id="PS50853"/>
    </source>
</evidence>
<dbReference type="CDD" id="cd00063">
    <property type="entry name" value="FN3"/>
    <property type="match status" value="1"/>
</dbReference>
<dbReference type="Gene3D" id="2.60.40.1120">
    <property type="entry name" value="Carboxypeptidase-like, regulatory domain"/>
    <property type="match status" value="2"/>
</dbReference>
<dbReference type="Gene3D" id="2.60.40.10">
    <property type="entry name" value="Immunoglobulins"/>
    <property type="match status" value="1"/>
</dbReference>
<accession>A0A554LI98</accession>
<evidence type="ECO:0000313" key="3">
    <source>
        <dbReference type="EMBL" id="TSC92582.1"/>
    </source>
</evidence>